<gene>
    <name evidence="8" type="ORF">EDB81DRAFT_836917</name>
</gene>
<evidence type="ECO:0000256" key="4">
    <source>
        <dbReference type="ARBA" id="ARBA00023136"/>
    </source>
</evidence>
<dbReference type="OrthoDB" id="2587356at2759"/>
<feature type="transmembrane region" description="Helical" evidence="6">
    <location>
        <begin position="192"/>
        <end position="211"/>
    </location>
</feature>
<evidence type="ECO:0000313" key="8">
    <source>
        <dbReference type="EMBL" id="KAH7177119.1"/>
    </source>
</evidence>
<keyword evidence="4 6" id="KW-0472">Membrane</keyword>
<feature type="domain" description="Major facilitator superfamily (MFS) profile" evidence="7">
    <location>
        <begin position="31"/>
        <end position="532"/>
    </location>
</feature>
<dbReference type="AlphaFoldDB" id="A0A9P9JPF7"/>
<dbReference type="PROSITE" id="PS50850">
    <property type="entry name" value="MFS"/>
    <property type="match status" value="1"/>
</dbReference>
<dbReference type="EMBL" id="JAGMUV010000001">
    <property type="protein sequence ID" value="KAH7177119.1"/>
    <property type="molecule type" value="Genomic_DNA"/>
</dbReference>
<feature type="transmembrane region" description="Helical" evidence="6">
    <location>
        <begin position="97"/>
        <end position="113"/>
    </location>
</feature>
<dbReference type="Pfam" id="PF07690">
    <property type="entry name" value="MFS_1"/>
    <property type="match status" value="1"/>
</dbReference>
<dbReference type="PANTHER" id="PTHR23501">
    <property type="entry name" value="MAJOR FACILITATOR SUPERFAMILY"/>
    <property type="match status" value="1"/>
</dbReference>
<dbReference type="Proteomes" id="UP000738349">
    <property type="component" value="Unassembled WGS sequence"/>
</dbReference>
<sequence length="544" mass="58421">MAQDSNILFQAVKNPNHDAEDFQWDLAIYLNLLALMMCYFASTWSLLVPTSCIHFIVEKFPLEGRLATWIAASTTIPICVIQAFVGDMSDILGRKPFLLIGMVLGLTGSLVSSRATSLIMVIGGQVLNGCGITLGYLSIPLFTEVVPKDKRPAVQGFSGIVTGTASLLGPMVQGAFIEKELGGKIEGWRVGFYISAILYAASFVLLAMFYHPIAHPNEAGESTMTRVMHIDWLGIFLVVTGLVLFLVGLQYGGNTYPWTSAVVLCTLIIGAVLLIIFELWEWKATSTGLFVHALFDHRNFTLGLLLNFVSGIVLFGGQAYLLQEIAALFTTDAIMAGVYNIPFNTMSIVGGFGAGIIMSITKEAKGLVIGSFILLLIGSGLMAVMEPHINFAAWFFPTSLLGCGVGAQAAIITVVISLCTPNKYIATALTLGASVRALGGSIVTDMLYPKVGRAIVAAGLPTAQVESFFPAVASGQTDVLQSIPGATSKVLEVFQSTYVSVLADCYRFIWYAITPFTAVTLIMSFFLLSTKAQMTRQVAAGVEW</sequence>
<feature type="transmembrane region" description="Helical" evidence="6">
    <location>
        <begin position="508"/>
        <end position="528"/>
    </location>
</feature>
<feature type="transmembrane region" description="Helical" evidence="6">
    <location>
        <begin position="154"/>
        <end position="172"/>
    </location>
</feature>
<feature type="transmembrane region" description="Helical" evidence="6">
    <location>
        <begin position="391"/>
        <end position="417"/>
    </location>
</feature>
<keyword evidence="3 6" id="KW-1133">Transmembrane helix</keyword>
<feature type="transmembrane region" description="Helical" evidence="6">
    <location>
        <begin position="66"/>
        <end position="85"/>
    </location>
</feature>
<evidence type="ECO:0000256" key="2">
    <source>
        <dbReference type="ARBA" id="ARBA00022692"/>
    </source>
</evidence>
<evidence type="ECO:0000259" key="7">
    <source>
        <dbReference type="PROSITE" id="PS50850"/>
    </source>
</evidence>
<evidence type="ECO:0000256" key="1">
    <source>
        <dbReference type="ARBA" id="ARBA00004141"/>
    </source>
</evidence>
<dbReference type="InterPro" id="IPR020846">
    <property type="entry name" value="MFS_dom"/>
</dbReference>
<keyword evidence="5" id="KW-0325">Glycoprotein</keyword>
<comment type="caution">
    <text evidence="8">The sequence shown here is derived from an EMBL/GenBank/DDBJ whole genome shotgun (WGS) entry which is preliminary data.</text>
</comment>
<dbReference type="PANTHER" id="PTHR23501:SF195">
    <property type="entry name" value="PEP5"/>
    <property type="match status" value="1"/>
</dbReference>
<feature type="transmembrane region" description="Helical" evidence="6">
    <location>
        <begin position="119"/>
        <end position="142"/>
    </location>
</feature>
<feature type="transmembrane region" description="Helical" evidence="6">
    <location>
        <begin position="258"/>
        <end position="280"/>
    </location>
</feature>
<accession>A0A9P9JPF7</accession>
<evidence type="ECO:0000256" key="6">
    <source>
        <dbReference type="SAM" id="Phobius"/>
    </source>
</evidence>
<feature type="transmembrane region" description="Helical" evidence="6">
    <location>
        <begin position="300"/>
        <end position="321"/>
    </location>
</feature>
<evidence type="ECO:0000313" key="9">
    <source>
        <dbReference type="Proteomes" id="UP000738349"/>
    </source>
</evidence>
<keyword evidence="9" id="KW-1185">Reference proteome</keyword>
<proteinExistence type="predicted"/>
<organism evidence="8 9">
    <name type="scientific">Dactylonectria macrodidyma</name>
    <dbReference type="NCBI Taxonomy" id="307937"/>
    <lineage>
        <taxon>Eukaryota</taxon>
        <taxon>Fungi</taxon>
        <taxon>Dikarya</taxon>
        <taxon>Ascomycota</taxon>
        <taxon>Pezizomycotina</taxon>
        <taxon>Sordariomycetes</taxon>
        <taxon>Hypocreomycetidae</taxon>
        <taxon>Hypocreales</taxon>
        <taxon>Nectriaceae</taxon>
        <taxon>Dactylonectria</taxon>
    </lineage>
</organism>
<comment type="subcellular location">
    <subcellularLocation>
        <location evidence="1">Membrane</location>
        <topology evidence="1">Multi-pass membrane protein</topology>
    </subcellularLocation>
</comment>
<feature type="transmembrane region" description="Helical" evidence="6">
    <location>
        <begin position="341"/>
        <end position="360"/>
    </location>
</feature>
<dbReference type="PROSITE" id="PS00216">
    <property type="entry name" value="SUGAR_TRANSPORT_1"/>
    <property type="match status" value="1"/>
</dbReference>
<dbReference type="SUPFAM" id="SSF103473">
    <property type="entry name" value="MFS general substrate transporter"/>
    <property type="match status" value="1"/>
</dbReference>
<feature type="transmembrane region" description="Helical" evidence="6">
    <location>
        <begin position="26"/>
        <end position="46"/>
    </location>
</feature>
<dbReference type="Gene3D" id="1.20.1250.20">
    <property type="entry name" value="MFS general substrate transporter like domains"/>
    <property type="match status" value="1"/>
</dbReference>
<name>A0A9P9JPF7_9HYPO</name>
<dbReference type="GO" id="GO:0005886">
    <property type="term" value="C:plasma membrane"/>
    <property type="evidence" value="ECO:0007669"/>
    <property type="project" value="TreeGrafter"/>
</dbReference>
<keyword evidence="2 6" id="KW-0812">Transmembrane</keyword>
<feature type="transmembrane region" description="Helical" evidence="6">
    <location>
        <begin position="232"/>
        <end position="252"/>
    </location>
</feature>
<dbReference type="GO" id="GO:0022857">
    <property type="term" value="F:transmembrane transporter activity"/>
    <property type="evidence" value="ECO:0007669"/>
    <property type="project" value="InterPro"/>
</dbReference>
<evidence type="ECO:0000256" key="3">
    <source>
        <dbReference type="ARBA" id="ARBA00022989"/>
    </source>
</evidence>
<protein>
    <submittedName>
        <fullName evidence="8">Major facilitator superfamily domain-containing protein</fullName>
    </submittedName>
</protein>
<feature type="transmembrane region" description="Helical" evidence="6">
    <location>
        <begin position="367"/>
        <end position="385"/>
    </location>
</feature>
<dbReference type="InterPro" id="IPR011701">
    <property type="entry name" value="MFS"/>
</dbReference>
<dbReference type="InterPro" id="IPR036259">
    <property type="entry name" value="MFS_trans_sf"/>
</dbReference>
<reference evidence="8" key="1">
    <citation type="journal article" date="2021" name="Nat. Commun.">
        <title>Genetic determinants of endophytism in the Arabidopsis root mycobiome.</title>
        <authorList>
            <person name="Mesny F."/>
            <person name="Miyauchi S."/>
            <person name="Thiergart T."/>
            <person name="Pickel B."/>
            <person name="Atanasova L."/>
            <person name="Karlsson M."/>
            <person name="Huettel B."/>
            <person name="Barry K.W."/>
            <person name="Haridas S."/>
            <person name="Chen C."/>
            <person name="Bauer D."/>
            <person name="Andreopoulos W."/>
            <person name="Pangilinan J."/>
            <person name="LaButti K."/>
            <person name="Riley R."/>
            <person name="Lipzen A."/>
            <person name="Clum A."/>
            <person name="Drula E."/>
            <person name="Henrissat B."/>
            <person name="Kohler A."/>
            <person name="Grigoriev I.V."/>
            <person name="Martin F.M."/>
            <person name="Hacquard S."/>
        </authorList>
    </citation>
    <scope>NUCLEOTIDE SEQUENCE</scope>
    <source>
        <strain evidence="8">MPI-CAGE-AT-0147</strain>
    </source>
</reference>
<evidence type="ECO:0000256" key="5">
    <source>
        <dbReference type="ARBA" id="ARBA00023180"/>
    </source>
</evidence>
<dbReference type="InterPro" id="IPR005829">
    <property type="entry name" value="Sugar_transporter_CS"/>
</dbReference>